<organism evidence="2 3">
    <name type="scientific">Lacipirellula limnantheis</name>
    <dbReference type="NCBI Taxonomy" id="2528024"/>
    <lineage>
        <taxon>Bacteria</taxon>
        <taxon>Pseudomonadati</taxon>
        <taxon>Planctomycetota</taxon>
        <taxon>Planctomycetia</taxon>
        <taxon>Pirellulales</taxon>
        <taxon>Lacipirellulaceae</taxon>
        <taxon>Lacipirellula</taxon>
    </lineage>
</organism>
<evidence type="ECO:0000313" key="3">
    <source>
        <dbReference type="Proteomes" id="UP000317909"/>
    </source>
</evidence>
<gene>
    <name evidence="2" type="ORF">I41_48110</name>
</gene>
<evidence type="ECO:0000256" key="1">
    <source>
        <dbReference type="SAM" id="Phobius"/>
    </source>
</evidence>
<dbReference type="Proteomes" id="UP000317909">
    <property type="component" value="Chromosome"/>
</dbReference>
<dbReference type="OrthoDB" id="284374at2"/>
<name>A0A517U4P2_9BACT</name>
<sequence>MTCQPRRRSIATALLALTATVCGGEPIRADGGRLVRVERINGWIVSVFVTPDPPRVGPIDVSVLVQAEASGSVIADADIAVTLTAAGDAEGVTTSAPSSRDQATNKLLQSALLNASSPGDWQGTIDCRVGNAKVEIPFPLQIVAAPPAWTKLALWILWPFAAAAIFVAHRMLGRKRA</sequence>
<reference evidence="2 3" key="1">
    <citation type="submission" date="2019-02" db="EMBL/GenBank/DDBJ databases">
        <title>Deep-cultivation of Planctomycetes and their phenomic and genomic characterization uncovers novel biology.</title>
        <authorList>
            <person name="Wiegand S."/>
            <person name="Jogler M."/>
            <person name="Boedeker C."/>
            <person name="Pinto D."/>
            <person name="Vollmers J."/>
            <person name="Rivas-Marin E."/>
            <person name="Kohn T."/>
            <person name="Peeters S.H."/>
            <person name="Heuer A."/>
            <person name="Rast P."/>
            <person name="Oberbeckmann S."/>
            <person name="Bunk B."/>
            <person name="Jeske O."/>
            <person name="Meyerdierks A."/>
            <person name="Storesund J.E."/>
            <person name="Kallscheuer N."/>
            <person name="Luecker S."/>
            <person name="Lage O.M."/>
            <person name="Pohl T."/>
            <person name="Merkel B.J."/>
            <person name="Hornburger P."/>
            <person name="Mueller R.-W."/>
            <person name="Bruemmer F."/>
            <person name="Labrenz M."/>
            <person name="Spormann A.M."/>
            <person name="Op den Camp H."/>
            <person name="Overmann J."/>
            <person name="Amann R."/>
            <person name="Jetten M.S.M."/>
            <person name="Mascher T."/>
            <person name="Medema M.H."/>
            <person name="Devos D.P."/>
            <person name="Kaster A.-K."/>
            <person name="Ovreas L."/>
            <person name="Rohde M."/>
            <person name="Galperin M.Y."/>
            <person name="Jogler C."/>
        </authorList>
    </citation>
    <scope>NUCLEOTIDE SEQUENCE [LARGE SCALE GENOMIC DNA]</scope>
    <source>
        <strain evidence="2 3">I41</strain>
    </source>
</reference>
<dbReference type="EMBL" id="CP036339">
    <property type="protein sequence ID" value="QDT75599.1"/>
    <property type="molecule type" value="Genomic_DNA"/>
</dbReference>
<keyword evidence="1" id="KW-1133">Transmembrane helix</keyword>
<dbReference type="RefSeq" id="WP_145435322.1">
    <property type="nucleotide sequence ID" value="NZ_CP036339.1"/>
</dbReference>
<evidence type="ECO:0000313" key="2">
    <source>
        <dbReference type="EMBL" id="QDT75599.1"/>
    </source>
</evidence>
<keyword evidence="1" id="KW-0812">Transmembrane</keyword>
<dbReference type="KEGG" id="llh:I41_48110"/>
<dbReference type="AlphaFoldDB" id="A0A517U4P2"/>
<keyword evidence="1" id="KW-0472">Membrane</keyword>
<feature type="transmembrane region" description="Helical" evidence="1">
    <location>
        <begin position="152"/>
        <end position="172"/>
    </location>
</feature>
<protein>
    <submittedName>
        <fullName evidence="2">Uncharacterized protein</fullName>
    </submittedName>
</protein>
<keyword evidence="3" id="KW-1185">Reference proteome</keyword>
<proteinExistence type="predicted"/>
<accession>A0A517U4P2</accession>